<dbReference type="InterPro" id="IPR041532">
    <property type="entry name" value="RlmI-like_PUA"/>
</dbReference>
<evidence type="ECO:0000256" key="8">
    <source>
        <dbReference type="ARBA" id="ARBA00038091"/>
    </source>
</evidence>
<keyword evidence="7" id="KW-0694">RNA-binding</keyword>
<feature type="domain" description="PUA" evidence="9">
    <location>
        <begin position="5"/>
        <end position="89"/>
    </location>
</feature>
<dbReference type="InterPro" id="IPR036974">
    <property type="entry name" value="PUA_sf"/>
</dbReference>
<dbReference type="RefSeq" id="WP_316788538.1">
    <property type="nucleotide sequence ID" value="NZ_CP053540.1"/>
</dbReference>
<dbReference type="PANTHER" id="PTHR42873">
    <property type="entry name" value="RIBOSOMAL RNA LARGE SUBUNIT METHYLTRANSFERASE"/>
    <property type="match status" value="1"/>
</dbReference>
<dbReference type="CDD" id="cd21153">
    <property type="entry name" value="PUA_RlmI"/>
    <property type="match status" value="1"/>
</dbReference>
<evidence type="ECO:0000256" key="5">
    <source>
        <dbReference type="ARBA" id="ARBA00022679"/>
    </source>
</evidence>
<keyword evidence="4 10" id="KW-0489">Methyltransferase</keyword>
<dbReference type="GO" id="GO:0032259">
    <property type="term" value="P:methylation"/>
    <property type="evidence" value="ECO:0007669"/>
    <property type="project" value="UniProtKB-KW"/>
</dbReference>
<comment type="subcellular location">
    <subcellularLocation>
        <location evidence="1">Cytoplasm</location>
    </subcellularLocation>
</comment>
<keyword evidence="5" id="KW-0808">Transferase</keyword>
<dbReference type="Gene3D" id="2.30.130.10">
    <property type="entry name" value="PUA domain"/>
    <property type="match status" value="1"/>
</dbReference>
<evidence type="ECO:0000256" key="3">
    <source>
        <dbReference type="ARBA" id="ARBA00022552"/>
    </source>
</evidence>
<evidence type="ECO:0000256" key="4">
    <source>
        <dbReference type="ARBA" id="ARBA00022603"/>
    </source>
</evidence>
<dbReference type="EMBL" id="CP053540">
    <property type="protein sequence ID" value="WOB45029.1"/>
    <property type="molecule type" value="Genomic_DNA"/>
</dbReference>
<reference evidence="10" key="1">
    <citation type="submission" date="2020-05" db="EMBL/GenBank/DDBJ databases">
        <authorList>
            <person name="Zhu T."/>
            <person name="Keshari N."/>
            <person name="Lu X."/>
        </authorList>
    </citation>
    <scope>NUCLEOTIDE SEQUENCE</scope>
    <source>
        <strain evidence="10">NK1-22</strain>
    </source>
</reference>
<dbReference type="InterPro" id="IPR019614">
    <property type="entry name" value="SAM-dep_methyl-trfase"/>
</dbReference>
<dbReference type="GO" id="GO:0006364">
    <property type="term" value="P:rRNA processing"/>
    <property type="evidence" value="ECO:0007669"/>
    <property type="project" value="UniProtKB-KW"/>
</dbReference>
<proteinExistence type="inferred from homology"/>
<gene>
    <name evidence="10" type="ORF">HNI00_19155</name>
</gene>
<keyword evidence="6" id="KW-0949">S-adenosyl-L-methionine</keyword>
<dbReference type="GO" id="GO:0005737">
    <property type="term" value="C:cytoplasm"/>
    <property type="evidence" value="ECO:0007669"/>
    <property type="project" value="UniProtKB-SubCell"/>
</dbReference>
<dbReference type="PROSITE" id="PS50890">
    <property type="entry name" value="PUA"/>
    <property type="match status" value="1"/>
</dbReference>
<dbReference type="PANTHER" id="PTHR42873:SF1">
    <property type="entry name" value="S-ADENOSYLMETHIONINE-DEPENDENT METHYLTRANSFERASE DOMAIN-CONTAINING PROTEIN"/>
    <property type="match status" value="1"/>
</dbReference>
<dbReference type="InterPro" id="IPR029063">
    <property type="entry name" value="SAM-dependent_MTases_sf"/>
</dbReference>
<dbReference type="Gene3D" id="3.40.50.150">
    <property type="entry name" value="Vaccinia Virus protein VP39"/>
    <property type="match status" value="1"/>
</dbReference>
<dbReference type="CDD" id="cd02440">
    <property type="entry name" value="AdoMet_MTases"/>
    <property type="match status" value="1"/>
</dbReference>
<accession>A0AA96Y7F3</accession>
<evidence type="ECO:0000256" key="2">
    <source>
        <dbReference type="ARBA" id="ARBA00022490"/>
    </source>
</evidence>
<evidence type="ECO:0000256" key="7">
    <source>
        <dbReference type="ARBA" id="ARBA00022884"/>
    </source>
</evidence>
<dbReference type="SMART" id="SM00359">
    <property type="entry name" value="PUA"/>
    <property type="match status" value="1"/>
</dbReference>
<organism evidence="10">
    <name type="scientific">Thermoleptolyngbya oregonensis NK1-22</name>
    <dbReference type="NCBI Taxonomy" id="2547457"/>
    <lineage>
        <taxon>Bacteria</taxon>
        <taxon>Bacillati</taxon>
        <taxon>Cyanobacteriota</taxon>
        <taxon>Cyanophyceae</taxon>
        <taxon>Oculatellales</taxon>
        <taxon>Oculatellaceae</taxon>
        <taxon>Thermoleptolyngbya</taxon>
    </lineage>
</organism>
<protein>
    <submittedName>
        <fullName evidence="10">Class I SAM-dependent rRNA methyltransferase</fullName>
    </submittedName>
</protein>
<dbReference type="InterPro" id="IPR015947">
    <property type="entry name" value="PUA-like_sf"/>
</dbReference>
<dbReference type="Pfam" id="PF10672">
    <property type="entry name" value="Methyltrans_SAM"/>
    <property type="match status" value="1"/>
</dbReference>
<dbReference type="KEGG" id="tog:HNI00_19155"/>
<sequence>MVSLPRIILRDHKADAVRRFHPWIFSGAIKRIEPDAQEGDWVEVYSDRGEFLAAGFFGAGSIAVKVVSFQPVESLDALFLQRFQQAYALRKQLGLAAGGSCRDCFANRLDAKPDAKPDATSHANLNANPNPTNCYRLINSEGDGLPGLIVDWYHGVAVVLTYSLGMAQQRDRIVECLKTLYGSDLRAVYDKSAAVLHGGKSQPTNQYLFGEANLGEKRLGEVLENGHRFAVDWEEGQKTGFFLDQRDNRQLLSQHVAGKKVLNTFCYSGGFSVYALQAGAAVVHSVDSSAKAIAWTEQNVSLNPATPGTHQSYAADVFNFLKDCDDDYDVIILDPPAFAKSLSARHQATLAYRRLNYLALLKIRPGGLIFTFSCSQVVSLDNFKGAVTAGAIDAGRPVRLLGHLSQPADHPTSLYHPEGQYLKGLVLEAG</sequence>
<dbReference type="GO" id="GO:0008168">
    <property type="term" value="F:methyltransferase activity"/>
    <property type="evidence" value="ECO:0007669"/>
    <property type="project" value="UniProtKB-KW"/>
</dbReference>
<dbReference type="GO" id="GO:0003723">
    <property type="term" value="F:RNA binding"/>
    <property type="evidence" value="ECO:0007669"/>
    <property type="project" value="UniProtKB-KW"/>
</dbReference>
<dbReference type="Pfam" id="PF17785">
    <property type="entry name" value="PUA_3"/>
    <property type="match status" value="1"/>
</dbReference>
<dbReference type="SUPFAM" id="SSF53335">
    <property type="entry name" value="S-adenosyl-L-methionine-dependent methyltransferases"/>
    <property type="match status" value="1"/>
</dbReference>
<name>A0AA96Y7F3_9CYAN</name>
<dbReference type="InterPro" id="IPR002478">
    <property type="entry name" value="PUA"/>
</dbReference>
<evidence type="ECO:0000256" key="6">
    <source>
        <dbReference type="ARBA" id="ARBA00022691"/>
    </source>
</evidence>
<evidence type="ECO:0000259" key="9">
    <source>
        <dbReference type="SMART" id="SM00359"/>
    </source>
</evidence>
<evidence type="ECO:0000313" key="10">
    <source>
        <dbReference type="EMBL" id="WOB45029.1"/>
    </source>
</evidence>
<dbReference type="CDD" id="cd11572">
    <property type="entry name" value="RlmI_M_like"/>
    <property type="match status" value="1"/>
</dbReference>
<keyword evidence="3" id="KW-0698">rRNA processing</keyword>
<dbReference type="SUPFAM" id="SSF88697">
    <property type="entry name" value="PUA domain-like"/>
    <property type="match status" value="1"/>
</dbReference>
<dbReference type="Gene3D" id="3.30.750.80">
    <property type="entry name" value="RNA methyltransferase domain (HRMD) like"/>
    <property type="match status" value="1"/>
</dbReference>
<keyword evidence="2" id="KW-0963">Cytoplasm</keyword>
<comment type="similarity">
    <text evidence="8">Belongs to the methyltransferase superfamily. RlmI family.</text>
</comment>
<dbReference type="AlphaFoldDB" id="A0AA96Y7F3"/>
<evidence type="ECO:0000256" key="1">
    <source>
        <dbReference type="ARBA" id="ARBA00004496"/>
    </source>
</evidence>